<dbReference type="InterPro" id="IPR001752">
    <property type="entry name" value="Kinesin_motor_dom"/>
</dbReference>
<feature type="compositionally biased region" description="Basic and acidic residues" evidence="3">
    <location>
        <begin position="897"/>
        <end position="910"/>
    </location>
</feature>
<feature type="domain" description="Kinesin motor" evidence="4">
    <location>
        <begin position="1"/>
        <end position="61"/>
    </location>
</feature>
<evidence type="ECO:0000256" key="3">
    <source>
        <dbReference type="SAM" id="MobiDB-lite"/>
    </source>
</evidence>
<feature type="compositionally biased region" description="Polar residues" evidence="3">
    <location>
        <begin position="918"/>
        <end position="927"/>
    </location>
</feature>
<reference evidence="5" key="1">
    <citation type="submission" date="2022-03" db="EMBL/GenBank/DDBJ databases">
        <authorList>
            <person name="Martin H S."/>
        </authorList>
    </citation>
    <scope>NUCLEOTIDE SEQUENCE</scope>
</reference>
<dbReference type="EMBL" id="OW152829">
    <property type="protein sequence ID" value="CAH2046816.1"/>
    <property type="molecule type" value="Genomic_DNA"/>
</dbReference>
<feature type="compositionally biased region" description="Acidic residues" evidence="3">
    <location>
        <begin position="331"/>
        <end position="343"/>
    </location>
</feature>
<dbReference type="SUPFAM" id="SSF52540">
    <property type="entry name" value="P-loop containing nucleoside triphosphate hydrolases"/>
    <property type="match status" value="1"/>
</dbReference>
<feature type="compositionally biased region" description="Acidic residues" evidence="3">
    <location>
        <begin position="387"/>
        <end position="396"/>
    </location>
</feature>
<feature type="region of interest" description="Disordered" evidence="3">
    <location>
        <begin position="449"/>
        <end position="504"/>
    </location>
</feature>
<organism evidence="5 6">
    <name type="scientific">Iphiclides podalirius</name>
    <name type="common">scarce swallowtail</name>
    <dbReference type="NCBI Taxonomy" id="110791"/>
    <lineage>
        <taxon>Eukaryota</taxon>
        <taxon>Metazoa</taxon>
        <taxon>Ecdysozoa</taxon>
        <taxon>Arthropoda</taxon>
        <taxon>Hexapoda</taxon>
        <taxon>Insecta</taxon>
        <taxon>Pterygota</taxon>
        <taxon>Neoptera</taxon>
        <taxon>Endopterygota</taxon>
        <taxon>Lepidoptera</taxon>
        <taxon>Glossata</taxon>
        <taxon>Ditrysia</taxon>
        <taxon>Papilionoidea</taxon>
        <taxon>Papilionidae</taxon>
        <taxon>Papilioninae</taxon>
        <taxon>Iphiclides</taxon>
    </lineage>
</organism>
<protein>
    <recommendedName>
        <fullName evidence="4">Kinesin motor domain-containing protein</fullName>
    </recommendedName>
</protein>
<feature type="compositionally biased region" description="Basic and acidic residues" evidence="3">
    <location>
        <begin position="487"/>
        <end position="504"/>
    </location>
</feature>
<feature type="compositionally biased region" description="Basic residues" evidence="3">
    <location>
        <begin position="849"/>
        <end position="860"/>
    </location>
</feature>
<keyword evidence="6" id="KW-1185">Reference proteome</keyword>
<dbReference type="Gene3D" id="1.20.58.1980">
    <property type="match status" value="1"/>
</dbReference>
<feature type="region of interest" description="Disordered" evidence="3">
    <location>
        <begin position="844"/>
        <end position="873"/>
    </location>
</feature>
<evidence type="ECO:0000256" key="2">
    <source>
        <dbReference type="SAM" id="Coils"/>
    </source>
</evidence>
<feature type="compositionally biased region" description="Basic and acidic residues" evidence="3">
    <location>
        <begin position="861"/>
        <end position="873"/>
    </location>
</feature>
<evidence type="ECO:0000313" key="6">
    <source>
        <dbReference type="Proteomes" id="UP000837857"/>
    </source>
</evidence>
<gene>
    <name evidence="5" type="ORF">IPOD504_LOCUS5495</name>
</gene>
<keyword evidence="2" id="KW-0175">Coiled coil</keyword>
<evidence type="ECO:0000259" key="4">
    <source>
        <dbReference type="PROSITE" id="PS50067"/>
    </source>
</evidence>
<evidence type="ECO:0000256" key="1">
    <source>
        <dbReference type="PROSITE-ProRule" id="PRU00283"/>
    </source>
</evidence>
<dbReference type="InterPro" id="IPR027417">
    <property type="entry name" value="P-loop_NTPase"/>
</dbReference>
<feature type="compositionally biased region" description="Acidic residues" evidence="3">
    <location>
        <begin position="274"/>
        <end position="295"/>
    </location>
</feature>
<sequence>MNRSLVADLYTRESKLTRLLGAGLSGARGEAVCVVVTLNPAPDCAHETRHVLQLAAVARDIQVNNTVAEYSSLETSAQDSSVCSAELLKLRTENERLHFELLQKVEGAHLAGHEPGPGQWHGALALAWRGSEVAARWQRVARGRAQGRARELVAAMEERQAASAATMQELVDEAKDMTRQYYEALLAAARDEMEEMKEEYEARLSKVAPQPAPRENTPSRLLQNKIAQLMREIAILEEKLTAEVLARARAEEELQHLRVCIEERDEKAYKDSQMGDEEVMSLTDSEDGSDTEESEDARNESLEPTFKREDINRSRLMRQSLAKAPPAPDSASEDSLSDGIDDCTAEKVNDTLELEKSDDTLLDEDRSVAGLDEESRVNHEESAGGAADDELEEAIEDTGNTVDDAGFQEPSDGFDADDGELVSGETVISSSDAVEEKCVSQMMMRGTYFVRRSQDDSKTGRSDSAELDITNRDRDEAQNGEEQSAIGREDANGKESVAELREGSESVNIPLNVSETLVNKIIKSLKSTSESHNSNASLAQFEQLEMAANEMDHRARRKTSDGLLKIEIVKEKKTYFDDNGTSAPSIDRVINESGKEKKVYFDNLDPIVESGKKDRISDVKCMANLKCDEFRSPSIVKEDTGLDYEPSTMKLFGESFTRQPDPISIVNKTGLLKKKNDSVDVFECFDSPRTATDTNEVENIRKSINNIVLDDKADNVDVNSKVELNEPVSIEKPVEREIFSGSTIDSSNQQAEPKVDNTLEEFENIYKDVSEARATDFDLLVTQEINSSNSNGDTTATDVQGAADRKYNLRKKTLKKSESEENYTKREIDEHYVIEILKESQAKCESAAKSKRNQRLRRRRQQESEAERERGEKLKDIANLQTQFSDVTMDLPAPQRQARDIASPEKRVETENVPPMEATQSCPSKSVTRSRRKLFTPRAEPLEEGAEGAEGAEGSGGAEGCGASAEQPRVRVLRPSYQRPRARRKL</sequence>
<feature type="compositionally biased region" description="Gly residues" evidence="3">
    <location>
        <begin position="951"/>
        <end position="960"/>
    </location>
</feature>
<dbReference type="Proteomes" id="UP000837857">
    <property type="component" value="Chromosome 17"/>
</dbReference>
<name>A0ABN8I1U5_9NEOP</name>
<feature type="non-terminal residue" evidence="5">
    <location>
        <position position="1"/>
    </location>
</feature>
<feature type="coiled-coil region" evidence="2">
    <location>
        <begin position="179"/>
        <end position="253"/>
    </location>
</feature>
<accession>A0ABN8I1U5</accession>
<proteinExistence type="inferred from homology"/>
<evidence type="ECO:0000313" key="5">
    <source>
        <dbReference type="EMBL" id="CAH2046816.1"/>
    </source>
</evidence>
<feature type="region of interest" description="Disordered" evidence="3">
    <location>
        <begin position="267"/>
        <end position="435"/>
    </location>
</feature>
<feature type="compositionally biased region" description="Basic and acidic residues" evidence="3">
    <location>
        <begin position="452"/>
        <end position="477"/>
    </location>
</feature>
<comment type="similarity">
    <text evidence="1">Belongs to the TRAFAC class myosin-kinesin ATPase superfamily. Kinesin family.</text>
</comment>
<comment type="caution">
    <text evidence="1">Lacks conserved residue(s) required for the propagation of feature annotation.</text>
</comment>
<dbReference type="PROSITE" id="PS50067">
    <property type="entry name" value="KINESIN_MOTOR_2"/>
    <property type="match status" value="1"/>
</dbReference>
<feature type="compositionally biased region" description="Basic and acidic residues" evidence="3">
    <location>
        <begin position="344"/>
        <end position="382"/>
    </location>
</feature>
<feature type="region of interest" description="Disordered" evidence="3">
    <location>
        <begin position="890"/>
        <end position="986"/>
    </location>
</feature>
<feature type="compositionally biased region" description="Basic and acidic residues" evidence="3">
    <location>
        <begin position="296"/>
        <end position="313"/>
    </location>
</feature>